<organism evidence="2 3">
    <name type="scientific">Xenopus laevis</name>
    <name type="common">African clawed frog</name>
    <dbReference type="NCBI Taxonomy" id="8355"/>
    <lineage>
        <taxon>Eukaryota</taxon>
        <taxon>Metazoa</taxon>
        <taxon>Chordata</taxon>
        <taxon>Craniata</taxon>
        <taxon>Vertebrata</taxon>
        <taxon>Euteleostomi</taxon>
        <taxon>Amphibia</taxon>
        <taxon>Batrachia</taxon>
        <taxon>Anura</taxon>
        <taxon>Pipoidea</taxon>
        <taxon>Pipidae</taxon>
        <taxon>Xenopodinae</taxon>
        <taxon>Xenopus</taxon>
        <taxon>Xenopus</taxon>
    </lineage>
</organism>
<evidence type="ECO:0000313" key="3">
    <source>
        <dbReference type="Proteomes" id="UP000694892"/>
    </source>
</evidence>
<dbReference type="Proteomes" id="UP000694892">
    <property type="component" value="Chromosome 4L"/>
</dbReference>
<proteinExistence type="predicted"/>
<sequence>MPQLPKYGASCTVQKNGHIMFCKLCTVIGAEIAFLFEMLVVFIIVKHLGNGQHCALSLVPGSLSNTRYEP</sequence>
<keyword evidence="1" id="KW-1133">Transmembrane helix</keyword>
<keyword evidence="1" id="KW-0472">Membrane</keyword>
<name>A0A974HPD9_XENLA</name>
<reference evidence="3" key="1">
    <citation type="journal article" date="2016" name="Nature">
        <title>Genome evolution in the allotetraploid frog Xenopus laevis.</title>
        <authorList>
            <person name="Session A.M."/>
            <person name="Uno Y."/>
            <person name="Kwon T."/>
            <person name="Chapman J.A."/>
            <person name="Toyoda A."/>
            <person name="Takahashi S."/>
            <person name="Fukui A."/>
            <person name="Hikosaka A."/>
            <person name="Suzuki A."/>
            <person name="Kondo M."/>
            <person name="van Heeringen S.J."/>
            <person name="Quigley I."/>
            <person name="Heinz S."/>
            <person name="Ogino H."/>
            <person name="Ochi H."/>
            <person name="Hellsten U."/>
            <person name="Lyons J.B."/>
            <person name="Simakov O."/>
            <person name="Putnam N."/>
            <person name="Stites J."/>
            <person name="Kuroki Y."/>
            <person name="Tanaka T."/>
            <person name="Michiue T."/>
            <person name="Watanabe M."/>
            <person name="Bogdanovic O."/>
            <person name="Lister R."/>
            <person name="Georgiou G."/>
            <person name="Paranjpe S.S."/>
            <person name="van Kruijsbergen I."/>
            <person name="Shu S."/>
            <person name="Carlson J."/>
            <person name="Kinoshita T."/>
            <person name="Ohta Y."/>
            <person name="Mawaribuchi S."/>
            <person name="Jenkins J."/>
            <person name="Grimwood J."/>
            <person name="Schmutz J."/>
            <person name="Mitros T."/>
            <person name="Mozaffari S.V."/>
            <person name="Suzuki Y."/>
            <person name="Haramoto Y."/>
            <person name="Yamamoto T.S."/>
            <person name="Takagi C."/>
            <person name="Heald R."/>
            <person name="Miller K."/>
            <person name="Haudenschild C."/>
            <person name="Kitzman J."/>
            <person name="Nakayama T."/>
            <person name="Izutsu Y."/>
            <person name="Robert J."/>
            <person name="Fortriede J."/>
            <person name="Burns K."/>
            <person name="Lotay V."/>
            <person name="Karimi K."/>
            <person name="Yasuoka Y."/>
            <person name="Dichmann D.S."/>
            <person name="Flajnik M.F."/>
            <person name="Houston D.W."/>
            <person name="Shendure J."/>
            <person name="DuPasquier L."/>
            <person name="Vize P.D."/>
            <person name="Zorn A.M."/>
            <person name="Ito M."/>
            <person name="Marcotte E.M."/>
            <person name="Wallingford J.B."/>
            <person name="Ito Y."/>
            <person name="Asashima M."/>
            <person name="Ueno N."/>
            <person name="Matsuda Y."/>
            <person name="Veenstra G.J."/>
            <person name="Fujiyama A."/>
            <person name="Harland R.M."/>
            <person name="Taira M."/>
            <person name="Rokhsar D.S."/>
        </authorList>
    </citation>
    <scope>NUCLEOTIDE SEQUENCE [LARGE SCALE GENOMIC DNA]</scope>
    <source>
        <strain evidence="3">J</strain>
    </source>
</reference>
<accession>A0A974HPD9</accession>
<protein>
    <submittedName>
        <fullName evidence="2">Uncharacterized protein</fullName>
    </submittedName>
</protein>
<evidence type="ECO:0000313" key="2">
    <source>
        <dbReference type="EMBL" id="OCT85340.1"/>
    </source>
</evidence>
<gene>
    <name evidence="2" type="ORF">XELAEV_18023507mg</name>
</gene>
<keyword evidence="1" id="KW-0812">Transmembrane</keyword>
<dbReference type="AlphaFoldDB" id="A0A974HPD9"/>
<dbReference type="EMBL" id="CM004472">
    <property type="protein sequence ID" value="OCT85340.1"/>
    <property type="molecule type" value="Genomic_DNA"/>
</dbReference>
<evidence type="ECO:0000256" key="1">
    <source>
        <dbReference type="SAM" id="Phobius"/>
    </source>
</evidence>
<feature type="transmembrane region" description="Helical" evidence="1">
    <location>
        <begin position="21"/>
        <end position="45"/>
    </location>
</feature>